<gene>
    <name evidence="4" type="ORF">J437_LFUL019547</name>
</gene>
<organism evidence="4 5">
    <name type="scientific">Ladona fulva</name>
    <name type="common">Scarce chaser dragonfly</name>
    <name type="synonym">Libellula fulva</name>
    <dbReference type="NCBI Taxonomy" id="123851"/>
    <lineage>
        <taxon>Eukaryota</taxon>
        <taxon>Metazoa</taxon>
        <taxon>Ecdysozoa</taxon>
        <taxon>Arthropoda</taxon>
        <taxon>Hexapoda</taxon>
        <taxon>Insecta</taxon>
        <taxon>Pterygota</taxon>
        <taxon>Palaeoptera</taxon>
        <taxon>Odonata</taxon>
        <taxon>Epiprocta</taxon>
        <taxon>Anisoptera</taxon>
        <taxon>Libelluloidea</taxon>
        <taxon>Libellulidae</taxon>
        <taxon>Ladona</taxon>
    </lineage>
</organism>
<evidence type="ECO:0000256" key="2">
    <source>
        <dbReference type="ARBA" id="ARBA00023242"/>
    </source>
</evidence>
<sequence length="84" mass="9655">MLEKMSDYINGDRKILPTREGESVSFPKAVSSIYYLLGDYYFKNNEWDKAIKNYLLDVCINPLRLDSWAGMALAKGSQLETKLN</sequence>
<reference evidence="4" key="2">
    <citation type="submission" date="2017-10" db="EMBL/GenBank/DDBJ databases">
        <title>Ladona fulva Genome sequencing and assembly.</title>
        <authorList>
            <person name="Murali S."/>
            <person name="Richards S."/>
            <person name="Bandaranaike D."/>
            <person name="Bellair M."/>
            <person name="Blankenburg K."/>
            <person name="Chao H."/>
            <person name="Dinh H."/>
            <person name="Doddapaneni H."/>
            <person name="Dugan-Rocha S."/>
            <person name="Elkadiri S."/>
            <person name="Gnanaolivu R."/>
            <person name="Hernandez B."/>
            <person name="Skinner E."/>
            <person name="Javaid M."/>
            <person name="Lee S."/>
            <person name="Li M."/>
            <person name="Ming W."/>
            <person name="Munidasa M."/>
            <person name="Muniz J."/>
            <person name="Nguyen L."/>
            <person name="Hughes D."/>
            <person name="Osuji N."/>
            <person name="Pu L.-L."/>
            <person name="Puazo M."/>
            <person name="Qu C."/>
            <person name="Quiroz J."/>
            <person name="Raj R."/>
            <person name="Weissenberger G."/>
            <person name="Xin Y."/>
            <person name="Zou X."/>
            <person name="Han Y."/>
            <person name="Worley K."/>
            <person name="Muzny D."/>
            <person name="Gibbs R."/>
        </authorList>
    </citation>
    <scope>NUCLEOTIDE SEQUENCE</scope>
    <source>
        <strain evidence="4">Sampled in the wild</strain>
    </source>
</reference>
<evidence type="ECO:0008006" key="6">
    <source>
        <dbReference type="Google" id="ProtNLM"/>
    </source>
</evidence>
<dbReference type="PANTHER" id="PTHR15502">
    <property type="entry name" value="CALCINEURIN-BINDING PROTEIN CABIN 1-RELATED"/>
    <property type="match status" value="1"/>
</dbReference>
<dbReference type="EMBL" id="KZ310532">
    <property type="protein sequence ID" value="KAG8239968.1"/>
    <property type="molecule type" value="Genomic_DNA"/>
</dbReference>
<dbReference type="InterPro" id="IPR033053">
    <property type="entry name" value="Hir3/CABIN1"/>
</dbReference>
<comment type="subcellular location">
    <subcellularLocation>
        <location evidence="1">Nucleus</location>
    </subcellularLocation>
</comment>
<accession>A0A8K0KXR4</accession>
<feature type="repeat" description="TPR" evidence="3">
    <location>
        <begin position="31"/>
        <end position="64"/>
    </location>
</feature>
<dbReference type="PROSITE" id="PS50005">
    <property type="entry name" value="TPR"/>
    <property type="match status" value="1"/>
</dbReference>
<name>A0A8K0KXR4_LADFU</name>
<dbReference type="OrthoDB" id="77564at2759"/>
<evidence type="ECO:0000313" key="5">
    <source>
        <dbReference type="Proteomes" id="UP000792457"/>
    </source>
</evidence>
<evidence type="ECO:0000256" key="3">
    <source>
        <dbReference type="PROSITE-ProRule" id="PRU00339"/>
    </source>
</evidence>
<dbReference type="GO" id="GO:0006325">
    <property type="term" value="P:chromatin organization"/>
    <property type="evidence" value="ECO:0007669"/>
    <property type="project" value="InterPro"/>
</dbReference>
<keyword evidence="2" id="KW-0539">Nucleus</keyword>
<dbReference type="Proteomes" id="UP000792457">
    <property type="component" value="Unassembled WGS sequence"/>
</dbReference>
<dbReference type="InterPro" id="IPR019734">
    <property type="entry name" value="TPR_rpt"/>
</dbReference>
<reference evidence="4" key="1">
    <citation type="submission" date="2013-04" db="EMBL/GenBank/DDBJ databases">
        <authorList>
            <person name="Qu J."/>
            <person name="Murali S.C."/>
            <person name="Bandaranaike D."/>
            <person name="Bellair M."/>
            <person name="Blankenburg K."/>
            <person name="Chao H."/>
            <person name="Dinh H."/>
            <person name="Doddapaneni H."/>
            <person name="Downs B."/>
            <person name="Dugan-Rocha S."/>
            <person name="Elkadiri S."/>
            <person name="Gnanaolivu R.D."/>
            <person name="Hernandez B."/>
            <person name="Javaid M."/>
            <person name="Jayaseelan J.C."/>
            <person name="Lee S."/>
            <person name="Li M."/>
            <person name="Ming W."/>
            <person name="Munidasa M."/>
            <person name="Muniz J."/>
            <person name="Nguyen L."/>
            <person name="Ongeri F."/>
            <person name="Osuji N."/>
            <person name="Pu L.-L."/>
            <person name="Puazo M."/>
            <person name="Qu C."/>
            <person name="Quiroz J."/>
            <person name="Raj R."/>
            <person name="Weissenberger G."/>
            <person name="Xin Y."/>
            <person name="Zou X."/>
            <person name="Han Y."/>
            <person name="Richards S."/>
            <person name="Worley K."/>
            <person name="Muzny D."/>
            <person name="Gibbs R."/>
        </authorList>
    </citation>
    <scope>NUCLEOTIDE SEQUENCE</scope>
    <source>
        <strain evidence="4">Sampled in the wild</strain>
    </source>
</reference>
<keyword evidence="3" id="KW-0802">TPR repeat</keyword>
<dbReference type="PANTHER" id="PTHR15502:SF7">
    <property type="entry name" value="CALCINEURIN-BINDING PROTEIN CABIN-1"/>
    <property type="match status" value="1"/>
</dbReference>
<dbReference type="GO" id="GO:0005634">
    <property type="term" value="C:nucleus"/>
    <property type="evidence" value="ECO:0007669"/>
    <property type="project" value="UniProtKB-SubCell"/>
</dbReference>
<dbReference type="InterPro" id="IPR011990">
    <property type="entry name" value="TPR-like_helical_dom_sf"/>
</dbReference>
<evidence type="ECO:0000313" key="4">
    <source>
        <dbReference type="EMBL" id="KAG8239968.1"/>
    </source>
</evidence>
<keyword evidence="5" id="KW-1185">Reference proteome</keyword>
<dbReference type="SUPFAM" id="SSF48452">
    <property type="entry name" value="TPR-like"/>
    <property type="match status" value="1"/>
</dbReference>
<evidence type="ECO:0000256" key="1">
    <source>
        <dbReference type="ARBA" id="ARBA00004123"/>
    </source>
</evidence>
<proteinExistence type="predicted"/>
<dbReference type="AlphaFoldDB" id="A0A8K0KXR4"/>
<comment type="caution">
    <text evidence="4">The sequence shown here is derived from an EMBL/GenBank/DDBJ whole genome shotgun (WGS) entry which is preliminary data.</text>
</comment>
<protein>
    <recommendedName>
        <fullName evidence="6">Tetratricopeptide repeat protein</fullName>
    </recommendedName>
</protein>
<dbReference type="GO" id="GO:0031491">
    <property type="term" value="F:nucleosome binding"/>
    <property type="evidence" value="ECO:0007669"/>
    <property type="project" value="TreeGrafter"/>
</dbReference>
<feature type="non-terminal residue" evidence="4">
    <location>
        <position position="84"/>
    </location>
</feature>